<dbReference type="EMBL" id="JAAALK010000282">
    <property type="protein sequence ID" value="KAG8080864.1"/>
    <property type="molecule type" value="Genomic_DNA"/>
</dbReference>
<feature type="region of interest" description="Disordered" evidence="1">
    <location>
        <begin position="51"/>
        <end position="74"/>
    </location>
</feature>
<accession>A0A8J5T645</accession>
<name>A0A8J5T645_ZIZPA</name>
<comment type="caution">
    <text evidence="2">The sequence shown here is derived from an EMBL/GenBank/DDBJ whole genome shotgun (WGS) entry which is preliminary data.</text>
</comment>
<proteinExistence type="predicted"/>
<feature type="compositionally biased region" description="Basic and acidic residues" evidence="1">
    <location>
        <begin position="54"/>
        <end position="63"/>
    </location>
</feature>
<gene>
    <name evidence="2" type="ORF">GUJ93_ZPchr0007g3041</name>
</gene>
<dbReference type="AlphaFoldDB" id="A0A8J5T645"/>
<evidence type="ECO:0000256" key="1">
    <source>
        <dbReference type="SAM" id="MobiDB-lite"/>
    </source>
</evidence>
<evidence type="ECO:0000313" key="2">
    <source>
        <dbReference type="EMBL" id="KAG8080864.1"/>
    </source>
</evidence>
<reference evidence="2" key="1">
    <citation type="journal article" date="2021" name="bioRxiv">
        <title>Whole Genome Assembly and Annotation of Northern Wild Rice, Zizania palustris L., Supports a Whole Genome Duplication in the Zizania Genus.</title>
        <authorList>
            <person name="Haas M."/>
            <person name="Kono T."/>
            <person name="Macchietto M."/>
            <person name="Millas R."/>
            <person name="McGilp L."/>
            <person name="Shao M."/>
            <person name="Duquette J."/>
            <person name="Hirsch C.N."/>
            <person name="Kimball J."/>
        </authorList>
    </citation>
    <scope>NUCLEOTIDE SEQUENCE</scope>
    <source>
        <tissue evidence="2">Fresh leaf tissue</tissue>
    </source>
</reference>
<protein>
    <submittedName>
        <fullName evidence="2">Uncharacterized protein</fullName>
    </submittedName>
</protein>
<organism evidence="2 3">
    <name type="scientific">Zizania palustris</name>
    <name type="common">Northern wild rice</name>
    <dbReference type="NCBI Taxonomy" id="103762"/>
    <lineage>
        <taxon>Eukaryota</taxon>
        <taxon>Viridiplantae</taxon>
        <taxon>Streptophyta</taxon>
        <taxon>Embryophyta</taxon>
        <taxon>Tracheophyta</taxon>
        <taxon>Spermatophyta</taxon>
        <taxon>Magnoliopsida</taxon>
        <taxon>Liliopsida</taxon>
        <taxon>Poales</taxon>
        <taxon>Poaceae</taxon>
        <taxon>BOP clade</taxon>
        <taxon>Oryzoideae</taxon>
        <taxon>Oryzeae</taxon>
        <taxon>Zizaniinae</taxon>
        <taxon>Zizania</taxon>
    </lineage>
</organism>
<evidence type="ECO:0000313" key="3">
    <source>
        <dbReference type="Proteomes" id="UP000729402"/>
    </source>
</evidence>
<sequence>MIALLASSRPLPLARSLASSPLLDEAPQNPSIDGGRRSVALLLRVPFRSVPGDSRSRGDELQGRRTGSGAPAARARWCTPKGPIYDSMVERPIIYDVRARPNLVESTSGSMDLQMFALCVSGSVLGASHPSLGHPGQLEASWAIGGWRCSDKAHLPGA</sequence>
<dbReference type="Proteomes" id="UP000729402">
    <property type="component" value="Unassembled WGS sequence"/>
</dbReference>
<reference evidence="2" key="2">
    <citation type="submission" date="2021-02" db="EMBL/GenBank/DDBJ databases">
        <authorList>
            <person name="Kimball J.A."/>
            <person name="Haas M.W."/>
            <person name="Macchietto M."/>
            <person name="Kono T."/>
            <person name="Duquette J."/>
            <person name="Shao M."/>
        </authorList>
    </citation>
    <scope>NUCLEOTIDE SEQUENCE</scope>
    <source>
        <tissue evidence="2">Fresh leaf tissue</tissue>
    </source>
</reference>
<keyword evidence="3" id="KW-1185">Reference proteome</keyword>